<accession>A0A8J7KIS7</accession>
<dbReference type="Proteomes" id="UP000608754">
    <property type="component" value="Unassembled WGS sequence"/>
</dbReference>
<dbReference type="EMBL" id="JADGIK010000013">
    <property type="protein sequence ID" value="MBF0598326.1"/>
    <property type="molecule type" value="Genomic_DNA"/>
</dbReference>
<organism evidence="1 2">
    <name type="scientific">Faecalibacter rhinopitheci</name>
    <dbReference type="NCBI Taxonomy" id="2779678"/>
    <lineage>
        <taxon>Bacteria</taxon>
        <taxon>Pseudomonadati</taxon>
        <taxon>Bacteroidota</taxon>
        <taxon>Flavobacteriia</taxon>
        <taxon>Flavobacteriales</taxon>
        <taxon>Weeksellaceae</taxon>
        <taxon>Faecalibacter</taxon>
    </lineage>
</organism>
<comment type="caution">
    <text evidence="1">The sequence shown here is derived from an EMBL/GenBank/DDBJ whole genome shotgun (WGS) entry which is preliminary data.</text>
</comment>
<keyword evidence="2" id="KW-1185">Reference proteome</keyword>
<reference evidence="1" key="1">
    <citation type="submission" date="2020-10" db="EMBL/GenBank/DDBJ databases">
        <authorList>
            <person name="Lu T."/>
            <person name="Wang Q."/>
            <person name="Han X."/>
        </authorList>
    </citation>
    <scope>NUCLEOTIDE SEQUENCE</scope>
    <source>
        <strain evidence="1">WQ 117</strain>
    </source>
</reference>
<dbReference type="RefSeq" id="WP_194183910.1">
    <property type="nucleotide sequence ID" value="NZ_JADGIK010000013.1"/>
</dbReference>
<proteinExistence type="predicted"/>
<name>A0A8J7KIS7_9FLAO</name>
<protein>
    <submittedName>
        <fullName evidence="1">Uncharacterized protein</fullName>
    </submittedName>
</protein>
<evidence type="ECO:0000313" key="2">
    <source>
        <dbReference type="Proteomes" id="UP000608754"/>
    </source>
</evidence>
<sequence>MKVNFNNNYEAVLKYSKYLKGNTNISSFSKGTIITNLEYNNLVASKLEEIRKRISKESIKDNKFM</sequence>
<evidence type="ECO:0000313" key="1">
    <source>
        <dbReference type="EMBL" id="MBF0598326.1"/>
    </source>
</evidence>
<dbReference type="AlphaFoldDB" id="A0A8J7KIS7"/>
<gene>
    <name evidence="1" type="ORF">IM532_12885</name>
</gene>